<gene>
    <name evidence="1" type="ORF">AX774_g2003</name>
</gene>
<dbReference type="Proteomes" id="UP000188320">
    <property type="component" value="Unassembled WGS sequence"/>
</dbReference>
<reference evidence="2" key="1">
    <citation type="submission" date="2017-01" db="EMBL/GenBank/DDBJ databases">
        <authorList>
            <person name="Wang Y."/>
            <person name="White M."/>
            <person name="Kvist S."/>
            <person name="Moncalvo J.-M."/>
        </authorList>
    </citation>
    <scope>NUCLEOTIDE SEQUENCE [LARGE SCALE GENOMIC DNA]</scope>
    <source>
        <strain evidence="2">COL-18-3</strain>
    </source>
</reference>
<dbReference type="AlphaFoldDB" id="A0A1R1PUA4"/>
<protein>
    <submittedName>
        <fullName evidence="1">Uncharacterized protein</fullName>
    </submittedName>
</protein>
<dbReference type="EMBL" id="LSSK01000190">
    <property type="protein sequence ID" value="OMH84483.1"/>
    <property type="molecule type" value="Genomic_DNA"/>
</dbReference>
<proteinExistence type="predicted"/>
<keyword evidence="2" id="KW-1185">Reference proteome</keyword>
<organism evidence="1 2">
    <name type="scientific">Zancudomyces culisetae</name>
    <name type="common">Gut fungus</name>
    <name type="synonym">Smittium culisetae</name>
    <dbReference type="NCBI Taxonomy" id="1213189"/>
    <lineage>
        <taxon>Eukaryota</taxon>
        <taxon>Fungi</taxon>
        <taxon>Fungi incertae sedis</taxon>
        <taxon>Zoopagomycota</taxon>
        <taxon>Kickxellomycotina</taxon>
        <taxon>Harpellomycetes</taxon>
        <taxon>Harpellales</taxon>
        <taxon>Legeriomycetaceae</taxon>
        <taxon>Zancudomyces</taxon>
    </lineage>
</organism>
<sequence>MYFDIYKKDDDGHEAQRLLFLSSLIVNLCASYNSSSRPLLGLRRCIKLQNPPRLHSEFSYCRQHASLKSATGDSSAHSGR</sequence>
<name>A0A1R1PUA4_ZANCU</name>
<accession>A0A1R1PUA4</accession>
<evidence type="ECO:0000313" key="2">
    <source>
        <dbReference type="Proteomes" id="UP000188320"/>
    </source>
</evidence>
<comment type="caution">
    <text evidence="1">The sequence shown here is derived from an EMBL/GenBank/DDBJ whole genome shotgun (WGS) entry which is preliminary data.</text>
</comment>
<evidence type="ECO:0000313" key="1">
    <source>
        <dbReference type="EMBL" id="OMH84483.1"/>
    </source>
</evidence>